<evidence type="ECO:0000256" key="7">
    <source>
        <dbReference type="ARBA" id="ARBA00023080"/>
    </source>
</evidence>
<evidence type="ECO:0000256" key="3">
    <source>
        <dbReference type="ARBA" id="ARBA00022723"/>
    </source>
</evidence>
<evidence type="ECO:0000313" key="13">
    <source>
        <dbReference type="EMBL" id="SPD72605.1"/>
    </source>
</evidence>
<keyword evidence="3" id="KW-0479">Metal-binding</keyword>
<dbReference type="InterPro" id="IPR006116">
    <property type="entry name" value="NT_2-5OAS_ClassI-CCAase"/>
</dbReference>
<comment type="catalytic activity">
    <reaction evidence="10">
        <text>GTP + ATP = 3',3'-cGAMP + 2 diphosphate</text>
        <dbReference type="Rhea" id="RHEA:35647"/>
        <dbReference type="ChEBI" id="CHEBI:30616"/>
        <dbReference type="ChEBI" id="CHEBI:33019"/>
        <dbReference type="ChEBI" id="CHEBI:37565"/>
        <dbReference type="ChEBI" id="CHEBI:71501"/>
    </reaction>
    <physiologicalReaction direction="left-to-right" evidence="10">
        <dbReference type="Rhea" id="RHEA:35648"/>
    </physiologicalReaction>
</comment>
<organism evidence="13">
    <name type="scientific">uncultured Desulfobacterium sp</name>
    <dbReference type="NCBI Taxonomy" id="201089"/>
    <lineage>
        <taxon>Bacteria</taxon>
        <taxon>Pseudomonadati</taxon>
        <taxon>Thermodesulfobacteriota</taxon>
        <taxon>Desulfobacteria</taxon>
        <taxon>Desulfobacterales</taxon>
        <taxon>Desulfobacteriaceae</taxon>
        <taxon>Desulfobacterium</taxon>
        <taxon>environmental samples</taxon>
    </lineage>
</organism>
<dbReference type="GO" id="GO:0046872">
    <property type="term" value="F:metal ion binding"/>
    <property type="evidence" value="ECO:0007669"/>
    <property type="project" value="UniProtKB-KW"/>
</dbReference>
<name>A0A445MT34_9BACT</name>
<feature type="domain" description="Cyclic GMP-AMP synthase DncV-like nucleotidyltransferase" evidence="12">
    <location>
        <begin position="57"/>
        <end position="147"/>
    </location>
</feature>
<sequence>MRSAQELQLNEILSCIAESLDISPTDYDRAVQSYKAVGTWLEDGFENEAYPGSFAKPEIYPQGSIRIGTVVKPLRDSEDAAYDVDLVCELQYENIAWSSNNSEIVKQMVGGRLKTNGTYCNKLDGEGKRCWTLEYAKDNGVGFHIDVLPCVPDPIKGAEITQRNPGSPETQAEFTKTTIALTDKDDDRSPCYEWRSSNPNGYAEWFRKKNTSFAQFAIHQKQRIFNNTRFLGTQRPFYANVQEVPDQLVHTPLQRSIQILKRHRDIRFGYQGQKGSPFDPKFKPISMIITTLAATLYEGESDLLSALNNIVTKLSYHSVLVDNRYSQVHESVAHHKLIRRKGDGTWEIQNPVNPSENFAERWHEDEHARAKSFFMWVAQIRQDIQEALMASQGDLKEILGDRFGERTLNEAWKSYEKFLSSQAIGMVASAPRALARFNVPHRQAPLWPIQPRYAVNVNGFVSRNGFRPYQFNSDSQPLSKHSSLRFEAKTNTPWPYKVFWQVVNTDEEARAANSLRGGYYDGLIEKGGRVRNERTLYSGMHWVECFIVKNGVCVARSGEFVVNIQ</sequence>
<dbReference type="InterPro" id="IPR040511">
    <property type="entry name" value="AGS_C"/>
</dbReference>
<evidence type="ECO:0000259" key="11">
    <source>
        <dbReference type="Pfam" id="PF18134"/>
    </source>
</evidence>
<keyword evidence="1" id="KW-0808">Transferase</keyword>
<gene>
    <name evidence="13" type="ORF">PITCH_A140085</name>
</gene>
<evidence type="ECO:0000256" key="5">
    <source>
        <dbReference type="ARBA" id="ARBA00022840"/>
    </source>
</evidence>
<keyword evidence="2" id="KW-0548">Nucleotidyltransferase</keyword>
<accession>A0A445MT34</accession>
<evidence type="ECO:0000256" key="10">
    <source>
        <dbReference type="ARBA" id="ARBA00048304"/>
    </source>
</evidence>
<dbReference type="GO" id="GO:0005524">
    <property type="term" value="F:ATP binding"/>
    <property type="evidence" value="ECO:0007669"/>
    <property type="project" value="UniProtKB-KW"/>
</dbReference>
<dbReference type="GO" id="GO:0051607">
    <property type="term" value="P:defense response to virus"/>
    <property type="evidence" value="ECO:0007669"/>
    <property type="project" value="UniProtKB-KW"/>
</dbReference>
<evidence type="ECO:0000256" key="6">
    <source>
        <dbReference type="ARBA" id="ARBA00022842"/>
    </source>
</evidence>
<proteinExistence type="predicted"/>
<protein>
    <recommendedName>
        <fullName evidence="9">Cyclic GMP-AMP synthase</fullName>
    </recommendedName>
</protein>
<dbReference type="GO" id="GO:0016779">
    <property type="term" value="F:nucleotidyltransferase activity"/>
    <property type="evidence" value="ECO:0007669"/>
    <property type="project" value="UniProtKB-KW"/>
</dbReference>
<dbReference type="AlphaFoldDB" id="A0A445MT34"/>
<keyword evidence="4" id="KW-0547">Nucleotide-binding</keyword>
<dbReference type="InterPro" id="IPR048445">
    <property type="entry name" value="DncV-like_NTFase"/>
</dbReference>
<feature type="domain" description="Adenylyl/Guanylyl and SMODS C-terminal sensor" evidence="11">
    <location>
        <begin position="438"/>
        <end position="565"/>
    </location>
</feature>
<dbReference type="EMBL" id="OJIN01000046">
    <property type="protein sequence ID" value="SPD72605.1"/>
    <property type="molecule type" value="Genomic_DNA"/>
</dbReference>
<reference evidence="13" key="1">
    <citation type="submission" date="2018-01" db="EMBL/GenBank/DDBJ databases">
        <authorList>
            <person name="Regsiter A."/>
            <person name="William W."/>
        </authorList>
    </citation>
    <scope>NUCLEOTIDE SEQUENCE</scope>
    <source>
        <strain evidence="13">TRIP AH-1</strain>
    </source>
</reference>
<keyword evidence="6" id="KW-0460">Magnesium</keyword>
<keyword evidence="8" id="KW-0051">Antiviral defense</keyword>
<evidence type="ECO:0000256" key="2">
    <source>
        <dbReference type="ARBA" id="ARBA00022695"/>
    </source>
</evidence>
<dbReference type="Pfam" id="PF21654">
    <property type="entry name" value="DncV-like_NTFase"/>
    <property type="match status" value="1"/>
</dbReference>
<evidence type="ECO:0000259" key="12">
    <source>
        <dbReference type="Pfam" id="PF21654"/>
    </source>
</evidence>
<keyword evidence="5" id="KW-0067">ATP-binding</keyword>
<evidence type="ECO:0000256" key="1">
    <source>
        <dbReference type="ARBA" id="ARBA00022679"/>
    </source>
</evidence>
<dbReference type="GO" id="GO:0009117">
    <property type="term" value="P:nucleotide metabolic process"/>
    <property type="evidence" value="ECO:0007669"/>
    <property type="project" value="UniProtKB-KW"/>
</dbReference>
<evidence type="ECO:0000256" key="9">
    <source>
        <dbReference type="ARBA" id="ARBA00044145"/>
    </source>
</evidence>
<dbReference type="CDD" id="cd05400">
    <property type="entry name" value="NT_2-5OAS_ClassI-CCAase"/>
    <property type="match status" value="1"/>
</dbReference>
<keyword evidence="7" id="KW-0546">Nucleotide metabolism</keyword>
<dbReference type="Pfam" id="PF18134">
    <property type="entry name" value="AGS_C"/>
    <property type="match status" value="1"/>
</dbReference>
<evidence type="ECO:0000256" key="4">
    <source>
        <dbReference type="ARBA" id="ARBA00022741"/>
    </source>
</evidence>
<evidence type="ECO:0000256" key="8">
    <source>
        <dbReference type="ARBA" id="ARBA00023118"/>
    </source>
</evidence>